<proteinExistence type="predicted"/>
<feature type="domain" description="Type ISP restriction-modification enzyme LLaBIII C-terminal specificity" evidence="1">
    <location>
        <begin position="4"/>
        <end position="263"/>
    </location>
</feature>
<organism evidence="2 3">
    <name type="scientific">Tsuneonella litorea</name>
    <dbReference type="NCBI Taxonomy" id="2976475"/>
    <lineage>
        <taxon>Bacteria</taxon>
        <taxon>Pseudomonadati</taxon>
        <taxon>Pseudomonadota</taxon>
        <taxon>Alphaproteobacteria</taxon>
        <taxon>Sphingomonadales</taxon>
        <taxon>Erythrobacteraceae</taxon>
        <taxon>Tsuneonella</taxon>
    </lineage>
</organism>
<gene>
    <name evidence="2" type="ORF">N0B51_00900</name>
</gene>
<name>A0A9X2W0B3_9SPHN</name>
<evidence type="ECO:0000313" key="3">
    <source>
        <dbReference type="Proteomes" id="UP001142648"/>
    </source>
</evidence>
<dbReference type="AlphaFoldDB" id="A0A9X2W0B3"/>
<keyword evidence="3" id="KW-1185">Reference proteome</keyword>
<accession>A0A9X2W0B3</accession>
<comment type="caution">
    <text evidence="2">The sequence shown here is derived from an EMBL/GenBank/DDBJ whole genome shotgun (WGS) entry which is preliminary data.</text>
</comment>
<evidence type="ECO:0000313" key="2">
    <source>
        <dbReference type="EMBL" id="MCT2557530.1"/>
    </source>
</evidence>
<protein>
    <recommendedName>
        <fullName evidence="1">Type ISP restriction-modification enzyme LLaBIII C-terminal specificity domain-containing protein</fullName>
    </recommendedName>
</protein>
<dbReference type="EMBL" id="JAOAMV010000001">
    <property type="protein sequence ID" value="MCT2557530.1"/>
    <property type="molecule type" value="Genomic_DNA"/>
</dbReference>
<reference evidence="2" key="1">
    <citation type="submission" date="2022-09" db="EMBL/GenBank/DDBJ databases">
        <title>The genome sequence of Tsuneonella sp. YG55.</title>
        <authorList>
            <person name="Liu Y."/>
        </authorList>
    </citation>
    <scope>NUCLEOTIDE SEQUENCE</scope>
    <source>
        <strain evidence="2">YG55</strain>
    </source>
</reference>
<dbReference type="InterPro" id="IPR041635">
    <property type="entry name" value="Type_ISP_LLaBIII_C"/>
</dbReference>
<dbReference type="Proteomes" id="UP001142648">
    <property type="component" value="Unassembled WGS sequence"/>
</dbReference>
<dbReference type="Pfam" id="PF18135">
    <property type="entry name" value="Type_ISP_C"/>
    <property type="match status" value="1"/>
</dbReference>
<evidence type="ECO:0000259" key="1">
    <source>
        <dbReference type="Pfam" id="PF18135"/>
    </source>
</evidence>
<sequence>MAEFSTVNYRPFAERRIYRSALLIDEPASNFQFFPKRQANRAITFPDTSSRADWTPFASDLPIDFHFGSTSDGHKAVPRMVFPGDEATDNVTDWGLNKFTAEYGKKGVTKDAIFAYCYAVLHDPVYREKYALNLKREFPRIPFYPDFAQWAAWGEALMALHIGYEEVAPWPVERIDTPDPKRAEGSHPKPVLKSHPDKGLVVVDADTQITGIPREAWNYRLGNRSAIDWVLDQHKEKTPRDATIREKFNTYRFADYKESMIELLAKVVRVSVDTVAITEAMRASERPQSEAAA</sequence>